<reference evidence="2" key="1">
    <citation type="submission" date="2021-05" db="EMBL/GenBank/DDBJ databases">
        <authorList>
            <person name="Tanabe Y."/>
        </authorList>
    </citation>
    <scope>NUCLEOTIDE SEQUENCE</scope>
    <source>
        <strain evidence="2">BOTRYCO-1</strain>
    </source>
</reference>
<dbReference type="Proteomes" id="UP001161064">
    <property type="component" value="Unassembled WGS sequence"/>
</dbReference>
<evidence type="ECO:0000313" key="2">
    <source>
        <dbReference type="EMBL" id="GIU67058.1"/>
    </source>
</evidence>
<comment type="caution">
    <text evidence="2">The sequence shown here is derived from an EMBL/GenBank/DDBJ whole genome shotgun (WGS) entry which is preliminary data.</text>
</comment>
<dbReference type="InterPro" id="IPR009579">
    <property type="entry name" value="DUF1192"/>
</dbReference>
<keyword evidence="1" id="KW-0175">Coiled coil</keyword>
<evidence type="ECO:0008006" key="4">
    <source>
        <dbReference type="Google" id="ProtNLM"/>
    </source>
</evidence>
<dbReference type="EMBL" id="BPFZ01000006">
    <property type="protein sequence ID" value="GIU67058.1"/>
    <property type="molecule type" value="Genomic_DNA"/>
</dbReference>
<name>A0ABQ4PVN3_9PROT</name>
<dbReference type="SUPFAM" id="SSF161270">
    <property type="entry name" value="PspA lactotransferrin-binding region"/>
    <property type="match status" value="1"/>
</dbReference>
<dbReference type="RefSeq" id="WP_284359793.1">
    <property type="nucleotide sequence ID" value="NZ_BPFZ01000006.1"/>
</dbReference>
<reference evidence="2" key="2">
    <citation type="journal article" date="2023" name="ISME Commun">
        <title>Characterization of a bloom-associated alphaproteobacterial lineage, 'Candidatus Phycosocius': insights into freshwater algal-bacterial interactions.</title>
        <authorList>
            <person name="Tanabe Y."/>
            <person name="Yamaguchi H."/>
            <person name="Yoshida M."/>
            <person name="Kai A."/>
            <person name="Okazaki Y."/>
        </authorList>
    </citation>
    <scope>NUCLEOTIDE SEQUENCE</scope>
    <source>
        <strain evidence="2">BOTRYCO-1</strain>
    </source>
</reference>
<feature type="coiled-coil region" evidence="1">
    <location>
        <begin position="26"/>
        <end position="53"/>
    </location>
</feature>
<organism evidence="2 3">
    <name type="scientific">Candidatus Phycosocius spiralis</name>
    <dbReference type="NCBI Taxonomy" id="2815099"/>
    <lineage>
        <taxon>Bacteria</taxon>
        <taxon>Pseudomonadati</taxon>
        <taxon>Pseudomonadota</taxon>
        <taxon>Alphaproteobacteria</taxon>
        <taxon>Caulobacterales</taxon>
        <taxon>Caulobacterales incertae sedis</taxon>
        <taxon>Candidatus Phycosocius</taxon>
    </lineage>
</organism>
<sequence>MLDDDPFAKSKLQLNLAAERLEDLSIRELHERISDLEAQIKEIRALIEAKESSKQVADTFFKKGTP</sequence>
<accession>A0ABQ4PVN3</accession>
<proteinExistence type="predicted"/>
<evidence type="ECO:0000313" key="3">
    <source>
        <dbReference type="Proteomes" id="UP001161064"/>
    </source>
</evidence>
<dbReference type="Pfam" id="PF06698">
    <property type="entry name" value="DUF1192"/>
    <property type="match status" value="1"/>
</dbReference>
<gene>
    <name evidence="2" type="ORF">PsB1_1212</name>
</gene>
<protein>
    <recommendedName>
        <fullName evidence="4">DUF1192 domain-containing protein</fullName>
    </recommendedName>
</protein>
<evidence type="ECO:0000256" key="1">
    <source>
        <dbReference type="SAM" id="Coils"/>
    </source>
</evidence>
<keyword evidence="3" id="KW-1185">Reference proteome</keyword>